<protein>
    <submittedName>
        <fullName evidence="3">Glycosyltransferase families 10 and 25</fullName>
    </submittedName>
</protein>
<proteinExistence type="predicted"/>
<evidence type="ECO:0000313" key="4">
    <source>
        <dbReference type="Proteomes" id="UP001162001"/>
    </source>
</evidence>
<dbReference type="InterPro" id="IPR038577">
    <property type="entry name" value="GT10-like_C_sf"/>
</dbReference>
<accession>A0A7D3UTX7</accession>
<feature type="domain" description="Glycosyl transferase family 25" evidence="2">
    <location>
        <begin position="714"/>
        <end position="895"/>
    </location>
</feature>
<evidence type="ECO:0000259" key="2">
    <source>
        <dbReference type="Pfam" id="PF01755"/>
    </source>
</evidence>
<dbReference type="InterPro" id="IPR002654">
    <property type="entry name" value="Glyco_trans_25"/>
</dbReference>
<sequence>MSDSEFIFYSKMDSMGCDIMQMKDKSIDELKKICKQNKRCIGFNTLGWLKYYIHNETHFRQIPTFKSDNEGLYVYTKRYNKLKLKVGTQSYINFDGYTFYRNKDSSGNDMNFIPNKPVEDLKKICDSDPACEGFNTLGFMKNKIKHERDFINLGTSYFDGLYVKNKRFRVKMICNWCSSKDLCDEWNRMSKGNYRWNDIEITWDDKNIDFYVIINKPMGDEYYIPERTIIFHMEPWCYDEKQKWGVKTWGQWANPDESKFLQVRSHKKFYNNGFWQLGLTYNDLKTISIEKTKLLSTICSSKYFDPGHIKRIDFLKYIENKNDDVVTIDIYNQDNEHNFKSYKGPHPKNNKEYGILPYKYYFMPENNEEKNFMTEKIWEPLLTETLCFYWGCPNLSEYIDPRAYIQLDLNDFEKSFQIIKTAIINNEWEKRIEFIRMEKQKVLEYFNFFPTLERIIKHDFRFTHRPSNDEIIYHKYFKDLIGKKVNNIMFLHSCMKNNNASVLLEILGVIINSGILNSLDYLYLINIGDEIKLQLNGIYTNKLRIINFSRNSELFEKPTINLIHTFSKFHKNAKVLYIHTKGISYNETFQQINDWRNYMLYFLVEKHNICMDMLDRYDCVGCNYQEAPFPHFSGNFWWARSSYINGLNKITSNERHDCEWWLLNKNKNVNKYVMYNSGIDHYQMIFPRALYDTEETKNKFANLYKFDDMIRIKCVNLVRRPDRKTYTTNLLSQHNLLQYCDFFEAVDGKTLEATDELKQLFANNDFGTRRNFIGCAMSHLTLWKQLINDPVYDKYLIIEDDILLDNNFTFKFNMINEQANTLDWDLIYLGFSVHDKQKEAYYNKNKDIVGIRIQPYDTNTTIGGTFGYYICKSGAQKFVDFIELNGIKHGIDYLMFHYYKEMNLKHYEAVPQIIHSEYVSSNKIVDSDIQYDYNKLF</sequence>
<gene>
    <name evidence="3" type="ORF">Fadolivirus_1_1212</name>
</gene>
<feature type="domain" description="Fucosyltransferase C-terminal" evidence="1">
    <location>
        <begin position="310"/>
        <end position="418"/>
    </location>
</feature>
<dbReference type="EMBL" id="MT418680">
    <property type="protein sequence ID" value="QKF94670.1"/>
    <property type="molecule type" value="Genomic_DNA"/>
</dbReference>
<dbReference type="CDD" id="cd06532">
    <property type="entry name" value="Glyco_transf_25"/>
    <property type="match status" value="1"/>
</dbReference>
<dbReference type="InterPro" id="IPR055270">
    <property type="entry name" value="Glyco_tran_10_C"/>
</dbReference>
<reference evidence="3 4" key="1">
    <citation type="submission" date="2020-04" db="EMBL/GenBank/DDBJ databases">
        <title>Advantages and limits of metagenomic assembly and binning of a giant virus.</title>
        <authorList>
            <person name="Schulz F."/>
            <person name="Andreani J."/>
            <person name="Francis R."/>
            <person name="Boudjemaa H."/>
            <person name="Bou Khalil J.Y."/>
            <person name="Lee J."/>
            <person name="La Scola B."/>
            <person name="Woyke T."/>
        </authorList>
    </citation>
    <scope>NUCLEOTIDE SEQUENCE [LARGE SCALE GENOMIC DNA]</scope>
    <source>
        <strain evidence="3 4">FV1/VV64</strain>
    </source>
</reference>
<organism evidence="3 4">
    <name type="scientific">Fadolivirus FV1/VV64</name>
    <dbReference type="NCBI Taxonomy" id="3070911"/>
    <lineage>
        <taxon>Viruses</taxon>
        <taxon>Varidnaviria</taxon>
        <taxon>Bamfordvirae</taxon>
        <taxon>Nucleocytoviricota</taxon>
        <taxon>Megaviricetes</taxon>
        <taxon>Imitervirales</taxon>
        <taxon>Mimiviridae</taxon>
        <taxon>Klosneuvirinae</taxon>
        <taxon>Fadolivirus</taxon>
        <taxon>Fadolivirus algeromassiliense</taxon>
    </lineage>
</organism>
<name>A0A7D3UTX7_9VIRU</name>
<dbReference type="Proteomes" id="UP001162001">
    <property type="component" value="Segment"/>
</dbReference>
<dbReference type="Pfam" id="PF00852">
    <property type="entry name" value="Glyco_transf_10"/>
    <property type="match status" value="1"/>
</dbReference>
<evidence type="ECO:0000313" key="3">
    <source>
        <dbReference type="EMBL" id="QKF94670.1"/>
    </source>
</evidence>
<dbReference type="Pfam" id="PF01755">
    <property type="entry name" value="Glyco_transf_25"/>
    <property type="match status" value="1"/>
</dbReference>
<dbReference type="Gene3D" id="3.40.50.11660">
    <property type="entry name" value="Glycosyl transferase family 10, C-terminal domain"/>
    <property type="match status" value="1"/>
</dbReference>
<dbReference type="SUPFAM" id="SSF53756">
    <property type="entry name" value="UDP-Glycosyltransferase/glycogen phosphorylase"/>
    <property type="match status" value="1"/>
</dbReference>
<evidence type="ECO:0000259" key="1">
    <source>
        <dbReference type="Pfam" id="PF00852"/>
    </source>
</evidence>
<keyword evidence="4" id="KW-1185">Reference proteome</keyword>